<dbReference type="GO" id="GO:0140114">
    <property type="term" value="P:cellular detoxification of fluoride"/>
    <property type="evidence" value="ECO:0007669"/>
    <property type="project" value="UniProtKB-UniRule"/>
</dbReference>
<feature type="transmembrane region" description="Helical" evidence="12">
    <location>
        <begin position="92"/>
        <end position="116"/>
    </location>
</feature>
<dbReference type="GO" id="GO:0062054">
    <property type="term" value="F:fluoride channel activity"/>
    <property type="evidence" value="ECO:0007669"/>
    <property type="project" value="UniProtKB-UniRule"/>
</dbReference>
<comment type="caution">
    <text evidence="13">The sequence shown here is derived from an EMBL/GenBank/DDBJ whole genome shotgun (WGS) entry which is preliminary data.</text>
</comment>
<dbReference type="Proteomes" id="UP000245390">
    <property type="component" value="Unassembled WGS sequence"/>
</dbReference>
<comment type="function">
    <text evidence="12">Fluoride-specific ion channel. Important for reducing fluoride concentration in the cell, thus reducing its toxicity.</text>
</comment>
<dbReference type="RefSeq" id="WP_420902648.1">
    <property type="nucleotide sequence ID" value="NZ_CP034588.1"/>
</dbReference>
<dbReference type="EMBL" id="QGGV01000009">
    <property type="protein sequence ID" value="PWK54951.1"/>
    <property type="molecule type" value="Genomic_DNA"/>
</dbReference>
<keyword evidence="3" id="KW-0997">Cell inner membrane</keyword>
<reference evidence="13 14" key="1">
    <citation type="submission" date="2018-05" db="EMBL/GenBank/DDBJ databases">
        <title>Genomic Encyclopedia of Type Strains, Phase IV (KMG-IV): sequencing the most valuable type-strain genomes for metagenomic binning, comparative biology and taxonomic classification.</title>
        <authorList>
            <person name="Goeker M."/>
        </authorList>
    </citation>
    <scope>NUCLEOTIDE SEQUENCE [LARGE SCALE GENOMIC DNA]</scope>
    <source>
        <strain evidence="13 14">DSM 103371</strain>
    </source>
</reference>
<dbReference type="PANTHER" id="PTHR28259">
    <property type="entry name" value="FLUORIDE EXPORT PROTEIN 1-RELATED"/>
    <property type="match status" value="1"/>
</dbReference>
<accession>A0A316G205</accession>
<dbReference type="Pfam" id="PF02537">
    <property type="entry name" value="CRCB"/>
    <property type="match status" value="1"/>
</dbReference>
<feature type="binding site" evidence="12">
    <location>
        <position position="70"/>
    </location>
    <ligand>
        <name>Na(+)</name>
        <dbReference type="ChEBI" id="CHEBI:29101"/>
        <note>structural</note>
    </ligand>
</feature>
<dbReference type="HAMAP" id="MF_00454">
    <property type="entry name" value="FluC"/>
    <property type="match status" value="1"/>
</dbReference>
<keyword evidence="4 12" id="KW-0812">Transmembrane</keyword>
<evidence type="ECO:0000256" key="3">
    <source>
        <dbReference type="ARBA" id="ARBA00022519"/>
    </source>
</evidence>
<comment type="catalytic activity">
    <reaction evidence="11">
        <text>fluoride(in) = fluoride(out)</text>
        <dbReference type="Rhea" id="RHEA:76159"/>
        <dbReference type="ChEBI" id="CHEBI:17051"/>
    </reaction>
    <physiologicalReaction direction="left-to-right" evidence="11">
        <dbReference type="Rhea" id="RHEA:76160"/>
    </physiologicalReaction>
</comment>
<evidence type="ECO:0000256" key="10">
    <source>
        <dbReference type="ARBA" id="ARBA00035120"/>
    </source>
</evidence>
<evidence type="ECO:0000313" key="14">
    <source>
        <dbReference type="Proteomes" id="UP000245390"/>
    </source>
</evidence>
<feature type="transmembrane region" description="Helical" evidence="12">
    <location>
        <begin position="60"/>
        <end position="80"/>
    </location>
</feature>
<organism evidence="13 14">
    <name type="scientific">Silicimonas algicola</name>
    <dbReference type="NCBI Taxonomy" id="1826607"/>
    <lineage>
        <taxon>Bacteria</taxon>
        <taxon>Pseudomonadati</taxon>
        <taxon>Pseudomonadota</taxon>
        <taxon>Alphaproteobacteria</taxon>
        <taxon>Rhodobacterales</taxon>
        <taxon>Paracoccaceae</taxon>
    </lineage>
</organism>
<dbReference type="PANTHER" id="PTHR28259:SF1">
    <property type="entry name" value="FLUORIDE EXPORT PROTEIN 1-RELATED"/>
    <property type="match status" value="1"/>
</dbReference>
<dbReference type="InterPro" id="IPR003691">
    <property type="entry name" value="FluC"/>
</dbReference>
<evidence type="ECO:0000256" key="6">
    <source>
        <dbReference type="ARBA" id="ARBA00023053"/>
    </source>
</evidence>
<evidence type="ECO:0000256" key="1">
    <source>
        <dbReference type="ARBA" id="ARBA00004651"/>
    </source>
</evidence>
<evidence type="ECO:0000256" key="5">
    <source>
        <dbReference type="ARBA" id="ARBA00022989"/>
    </source>
</evidence>
<keyword evidence="9 12" id="KW-0407">Ion channel</keyword>
<comment type="subcellular location">
    <subcellularLocation>
        <location evidence="1 12">Cell membrane</location>
        <topology evidence="1 12">Multi-pass membrane protein</topology>
    </subcellularLocation>
</comment>
<keyword evidence="5 12" id="KW-1133">Transmembrane helix</keyword>
<evidence type="ECO:0000256" key="11">
    <source>
        <dbReference type="ARBA" id="ARBA00035585"/>
    </source>
</evidence>
<evidence type="ECO:0000313" key="13">
    <source>
        <dbReference type="EMBL" id="PWK54951.1"/>
    </source>
</evidence>
<comment type="similarity">
    <text evidence="10 12">Belongs to the fluoride channel Fluc/FEX (TC 1.A.43) family.</text>
</comment>
<keyword evidence="7 12" id="KW-0406">Ion transport</keyword>
<dbReference type="GO" id="GO:0046872">
    <property type="term" value="F:metal ion binding"/>
    <property type="evidence" value="ECO:0007669"/>
    <property type="project" value="UniProtKB-KW"/>
</dbReference>
<dbReference type="AlphaFoldDB" id="A0A316G205"/>
<protein>
    <recommendedName>
        <fullName evidence="12">Fluoride-specific ion channel FluC</fullName>
    </recommendedName>
</protein>
<evidence type="ECO:0000256" key="2">
    <source>
        <dbReference type="ARBA" id="ARBA00022475"/>
    </source>
</evidence>
<name>A0A316G205_9RHOB</name>
<feature type="transmembrane region" description="Helical" evidence="12">
    <location>
        <begin position="28"/>
        <end position="53"/>
    </location>
</feature>
<comment type="activity regulation">
    <text evidence="12">Na(+) is not transported, but it plays an essential structural role and its presence is essential for fluoride channel function.</text>
</comment>
<evidence type="ECO:0000256" key="8">
    <source>
        <dbReference type="ARBA" id="ARBA00023136"/>
    </source>
</evidence>
<keyword evidence="2 12" id="KW-1003">Cell membrane</keyword>
<dbReference type="NCBIfam" id="TIGR00494">
    <property type="entry name" value="crcB"/>
    <property type="match status" value="1"/>
</dbReference>
<sequence>MMVALGGALGASARYLAGIGILRLVGHTALPLGILAVNIVGSFLMGVFITLAAHRGLTHLSPLVATGFLGGFTTFSSFSLETVTLWERGEAGLAALYVALSVGVSVAALAGGILAARWVTA</sequence>
<keyword evidence="12" id="KW-0813">Transport</keyword>
<keyword evidence="6 12" id="KW-0915">Sodium</keyword>
<evidence type="ECO:0000256" key="9">
    <source>
        <dbReference type="ARBA" id="ARBA00023303"/>
    </source>
</evidence>
<dbReference type="NCBIfam" id="NF010805">
    <property type="entry name" value="PRK14209.1"/>
    <property type="match status" value="1"/>
</dbReference>
<keyword evidence="12" id="KW-0479">Metal-binding</keyword>
<feature type="binding site" evidence="12">
    <location>
        <position position="73"/>
    </location>
    <ligand>
        <name>Na(+)</name>
        <dbReference type="ChEBI" id="CHEBI:29101"/>
        <note>structural</note>
    </ligand>
</feature>
<keyword evidence="8 12" id="KW-0472">Membrane</keyword>
<dbReference type="GO" id="GO:0005886">
    <property type="term" value="C:plasma membrane"/>
    <property type="evidence" value="ECO:0007669"/>
    <property type="project" value="UniProtKB-SubCell"/>
</dbReference>
<keyword evidence="14" id="KW-1185">Reference proteome</keyword>
<proteinExistence type="inferred from homology"/>
<evidence type="ECO:0000256" key="7">
    <source>
        <dbReference type="ARBA" id="ARBA00023065"/>
    </source>
</evidence>
<gene>
    <name evidence="12" type="primary">fluC</name>
    <name evidence="12" type="synonym">crcB</name>
    <name evidence="13" type="ORF">C8D95_10937</name>
</gene>
<evidence type="ECO:0000256" key="12">
    <source>
        <dbReference type="HAMAP-Rule" id="MF_00454"/>
    </source>
</evidence>
<evidence type="ECO:0000256" key="4">
    <source>
        <dbReference type="ARBA" id="ARBA00022692"/>
    </source>
</evidence>